<evidence type="ECO:0000313" key="3">
    <source>
        <dbReference type="Proteomes" id="UP000015423"/>
    </source>
</evidence>
<dbReference type="HOGENOM" id="CLU_2792048_0_0_11"/>
<proteinExistence type="predicted"/>
<reference evidence="1" key="3">
    <citation type="submission" date="2015-08" db="EMBL/GenBank/DDBJ databases">
        <authorList>
            <person name="Weber T."/>
            <person name="Iftime D."/>
        </authorList>
    </citation>
    <scope>NUCLEOTIDE SEQUENCE</scope>
    <source>
        <strain evidence="1">Tu 365</strain>
    </source>
</reference>
<organism evidence="1 3">
    <name type="scientific">Streptomyces collinus (strain DSM 40733 / Tue 365)</name>
    <dbReference type="NCBI Taxonomy" id="1214242"/>
    <lineage>
        <taxon>Bacteria</taxon>
        <taxon>Bacillati</taxon>
        <taxon>Actinomycetota</taxon>
        <taxon>Actinomycetes</taxon>
        <taxon>Kitasatosporales</taxon>
        <taxon>Streptomycetaceae</taxon>
        <taxon>Streptomyces</taxon>
    </lineage>
</organism>
<gene>
    <name evidence="1" type="ORF">B446_01805</name>
    <name evidence="2" type="ORF">B446_33485</name>
</gene>
<dbReference type="PATRIC" id="fig|1214242.5.peg.370"/>
<accession>S5UK17</accession>
<protein>
    <submittedName>
        <fullName evidence="1">Uncharacterized protein</fullName>
    </submittedName>
</protein>
<evidence type="ECO:0000313" key="2">
    <source>
        <dbReference type="EMBL" id="AGS73501.1"/>
    </source>
</evidence>
<dbReference type="EMBL" id="CP006259">
    <property type="protein sequence ID" value="AGS67193.1"/>
    <property type="molecule type" value="Genomic_DNA"/>
</dbReference>
<dbReference type="KEGG" id="sci:B446_33485"/>
<dbReference type="Proteomes" id="UP000015423">
    <property type="component" value="Chromosome"/>
</dbReference>
<dbReference type="AlphaFoldDB" id="S5UK17"/>
<reference evidence="3" key="1">
    <citation type="submission" date="2012-10" db="EMBL/GenBank/DDBJ databases">
        <title>The complete genome sequence of Streptomyces collinus Tu 365.</title>
        <authorList>
            <person name="Ruckert C."/>
            <person name="Szczepanowski R."/>
            <person name="Goesmann A."/>
            <person name="Pross E.K."/>
            <person name="Musiol E.M."/>
            <person name="Blin K."/>
            <person name="Wohlleben W."/>
            <person name="Puhler A."/>
            <person name="Weber T."/>
            <person name="Kalinowski J."/>
        </authorList>
    </citation>
    <scope>NUCLEOTIDE SEQUENCE [LARGE SCALE GENOMIC DNA]</scope>
    <source>
        <strain evidence="3">DSM 40733 / Tue 365</strain>
    </source>
</reference>
<dbReference type="KEGG" id="sci:B446_01805"/>
<evidence type="ECO:0000313" key="1">
    <source>
        <dbReference type="EMBL" id="AGS67193.1"/>
    </source>
</evidence>
<keyword evidence="3" id="KW-1185">Reference proteome</keyword>
<name>S5UK17_STRC3</name>
<reference evidence="1 3" key="2">
    <citation type="journal article" date="2013" name="J. Biotechnol.">
        <title>Complete genome sequence of the kirromycin producer Streptomyces collinus Tu 365 consisting of a linear chromosome and two linear plasmids.</title>
        <authorList>
            <person name="Ruckert C."/>
            <person name="Szczepanowski R."/>
            <person name="Albersmeier A."/>
            <person name="Goesmann A."/>
            <person name="Iftime D."/>
            <person name="Musiol E.M."/>
            <person name="Blin K."/>
            <person name="Wohlleben W."/>
            <person name="Puhler A."/>
            <person name="Kalinowski J."/>
            <person name="Weber T."/>
        </authorList>
    </citation>
    <scope>NUCLEOTIDE SEQUENCE [LARGE SCALE GENOMIC DNA]</scope>
    <source>
        <strain evidence="3">DSM 40733 / Tue 365</strain>
        <strain evidence="1">Tu 365</strain>
    </source>
</reference>
<sequence length="68" mass="7118">MYGGGIVDGKQGSAARFSEAGTAISVVDPRTVSAKPRTFSVTRRLLDAGGTSRAGDEWSGMRLDVRST</sequence>
<dbReference type="EMBL" id="CP006259">
    <property type="protein sequence ID" value="AGS73501.1"/>
    <property type="molecule type" value="Genomic_DNA"/>
</dbReference>